<dbReference type="Proteomes" id="UP000189370">
    <property type="component" value="Unassembled WGS sequence"/>
</dbReference>
<sequence>MSNERTQRQDGSEREAYFVGGGIASLAGAAFLVRDSELPGENVHVLEKLDVMGGALDGAGSPEEGYVIRGGRMLNFPTYECTWDLLETIPSLEDRERSVKDVMDDFNEDHQTYAVARLVGDEQEVLDVSSYGLEMEHRLSLLQLVLTPEEQLGDTRIEEWFSDSFFETTFWYIWATTFAFQPWHSVAEMRRYMHRFMHEFPRLNTMEGIHRTKYNQYDSMVRPIRRWLEDHGVEFRGGCEVTDMDIVPGRDGKTVETIHYETDGAAETIDVEPTDLVFVTNGSMTDGSDLGSMAEAPDLNTTGASFELWKNIVADNPEFGTPSVFADHVPETKWPSYTVTLDEPDLLEHIVEVTGEAPGNGLITFTESNWLMSIVVAAQPHFANQPDDVKVFWGYGLFPEEEGNYVEKKMENCTGKEILEELCYHLGYLDELPSVLEDANCIPCTMPFITSHFMPRTSGDRPDVVPPGSNNLAFIGQFAEQPRDVVFTVEYSVRSAMRAVYDQLDVDREVPPVSTHQYEPEVLVDAAKAAFR</sequence>
<dbReference type="STRING" id="301967.A6E15_07250"/>
<dbReference type="Gene3D" id="3.50.50.60">
    <property type="entry name" value="FAD/NAD(P)-binding domain"/>
    <property type="match status" value="3"/>
</dbReference>
<dbReference type="NCBIfam" id="NF010584">
    <property type="entry name" value="PRK13977.1"/>
    <property type="match status" value="1"/>
</dbReference>
<dbReference type="OrthoDB" id="87177at2157"/>
<dbReference type="GO" id="GO:0071949">
    <property type="term" value="F:FAD binding"/>
    <property type="evidence" value="ECO:0007669"/>
    <property type="project" value="InterPro"/>
</dbReference>
<evidence type="ECO:0000313" key="2">
    <source>
        <dbReference type="Proteomes" id="UP000189370"/>
    </source>
</evidence>
<keyword evidence="2" id="KW-1185">Reference proteome</keyword>
<comment type="caution">
    <text evidence="1">The sequence shown here is derived from an EMBL/GenBank/DDBJ whole genome shotgun (WGS) entry which is preliminary data.</text>
</comment>
<protein>
    <submittedName>
        <fullName evidence="1">Oleate hydratase</fullName>
    </submittedName>
</protein>
<dbReference type="InterPro" id="IPR036188">
    <property type="entry name" value="FAD/NAD-bd_sf"/>
</dbReference>
<proteinExistence type="predicted"/>
<dbReference type="InterPro" id="IPR010354">
    <property type="entry name" value="Oleate_hydratase"/>
</dbReference>
<dbReference type="Pfam" id="PF06100">
    <property type="entry name" value="MCRA"/>
    <property type="match status" value="1"/>
</dbReference>
<evidence type="ECO:0000313" key="1">
    <source>
        <dbReference type="EMBL" id="OLZ40798.1"/>
    </source>
</evidence>
<dbReference type="PANTHER" id="PTHR37417">
    <property type="entry name" value="67 KDA MYOSIN-CROSS-REACTIVE ANTIGEN FAMILY PROTEIN (AFU_ORTHOLOGUE AFUA_5G09970)"/>
    <property type="match status" value="1"/>
</dbReference>
<dbReference type="SUPFAM" id="SSF51905">
    <property type="entry name" value="FAD/NAD(P)-binding domain"/>
    <property type="match status" value="1"/>
</dbReference>
<dbReference type="PANTHER" id="PTHR37417:SF2">
    <property type="entry name" value="67 KDA MYOSIN-CROSS-REACTIVE ANTIGEN FAMILY PROTEIN (AFU_ORTHOLOGUE AFUA_5G09970)"/>
    <property type="match status" value="1"/>
</dbReference>
<dbReference type="EMBL" id="LWLN01000001">
    <property type="protein sequence ID" value="OLZ40798.1"/>
    <property type="molecule type" value="Genomic_DNA"/>
</dbReference>
<reference evidence="2" key="1">
    <citation type="submission" date="2016-04" db="EMBL/GenBank/DDBJ databases">
        <authorList>
            <person name="Chen S.-C."/>
            <person name="Lai M.-C."/>
        </authorList>
    </citation>
    <scope>NUCLEOTIDE SEQUENCE [LARGE SCALE GENOMIC DNA]</scope>
    <source>
        <strain evidence="2">AB14</strain>
    </source>
</reference>
<dbReference type="GO" id="GO:0050151">
    <property type="term" value="F:oleate hydratase activity"/>
    <property type="evidence" value="ECO:0007669"/>
    <property type="project" value="InterPro"/>
</dbReference>
<organism evidence="1 2">
    <name type="scientific">Natrinema saccharevitans</name>
    <dbReference type="NCBI Taxonomy" id="301967"/>
    <lineage>
        <taxon>Archaea</taxon>
        <taxon>Methanobacteriati</taxon>
        <taxon>Methanobacteriota</taxon>
        <taxon>Stenosarchaea group</taxon>
        <taxon>Halobacteria</taxon>
        <taxon>Halobacteriales</taxon>
        <taxon>Natrialbaceae</taxon>
        <taxon>Natrinema</taxon>
    </lineage>
</organism>
<dbReference type="GO" id="GO:0006631">
    <property type="term" value="P:fatty acid metabolic process"/>
    <property type="evidence" value="ECO:0007669"/>
    <property type="project" value="InterPro"/>
</dbReference>
<gene>
    <name evidence="1" type="ORF">A6E15_07250</name>
</gene>
<accession>A0A1S8AV56</accession>
<name>A0A1S8AV56_9EURY</name>
<dbReference type="AlphaFoldDB" id="A0A1S8AV56"/>
<dbReference type="RefSeq" id="WP_076145115.1">
    <property type="nucleotide sequence ID" value="NZ_LWLN01000001.1"/>
</dbReference>